<evidence type="ECO:0000256" key="1">
    <source>
        <dbReference type="ARBA" id="ARBA00022737"/>
    </source>
</evidence>
<sequence>MDFGEQIREKLPDIDETVLDYVDGYVNDDDSLDEDIPAVVHELLESFARGKEGVLEELLRSLNIHLEEKYKEKPRNNAPKLTRLDRVTEMSKSGMSKTIALSEGVDLESINKSKASKVDLKKLEKQEAKIRSKFEKREKRGLQYEGSKLIDAQRKQQSYEEMFMQVNSLEAQLSSKGKSKDIHLPSIDVSFGSNRILAGASLTLAHGRRYGLIGRNGVGKSTLLRHIAMREVPIPSHITILFVEQEIQGDDTTALESVLKADVWRDHLLKQEVELNSKLAALEEGDDRATDEAREELSGRLGEVHSRLADMDAASGPARAALLLAGLGFSEADQKQPTKSFSGGWRMRLALARALFVKPHLLLLDEPSNHIDLNALAWLEDYLQTWENTILVVSHDRAFLDAVATDIVHQHSSRLDYYRGNFAQFYATKSERERNQRKEYEAQMLYRQSLQAFIDRWRYNANRAPQAQARIKVLEKLPELEPPEADDTESFKFPDVDKISPPLLQLSGVNFGYTPEKQILKDVYIDIGLESRIAVVGANGAGKSTLIKLLTGELEPQSGHMSRNGRLRIAYFAQHHVDQLIPSMSPVAFLATKFPGQSELEYRSHLGAFGITGLTGLQLIGTLSGGQKSRVAFAALSLQRPHILLLDEPSNHLDIQGIDALMAALKNFGGGVIVISHDERFLTTVSKELWVCADGSVFKYKGDVQAYKSLIVNELKKSKP</sequence>
<evidence type="ECO:0000313" key="7">
    <source>
        <dbReference type="Proteomes" id="UP000054097"/>
    </source>
</evidence>
<reference evidence="6 7" key="1">
    <citation type="submission" date="2014-04" db="EMBL/GenBank/DDBJ databases">
        <authorList>
            <consortium name="DOE Joint Genome Institute"/>
            <person name="Kuo A."/>
            <person name="Zuccaro A."/>
            <person name="Kohler A."/>
            <person name="Nagy L.G."/>
            <person name="Floudas D."/>
            <person name="Copeland A."/>
            <person name="Barry K.W."/>
            <person name="Cichocki N."/>
            <person name="Veneault-Fourrey C."/>
            <person name="LaButti K."/>
            <person name="Lindquist E.A."/>
            <person name="Lipzen A."/>
            <person name="Lundell T."/>
            <person name="Morin E."/>
            <person name="Murat C."/>
            <person name="Sun H."/>
            <person name="Tunlid A."/>
            <person name="Henrissat B."/>
            <person name="Grigoriev I.V."/>
            <person name="Hibbett D.S."/>
            <person name="Martin F."/>
            <person name="Nordberg H.P."/>
            <person name="Cantor M.N."/>
            <person name="Hua S.X."/>
        </authorList>
    </citation>
    <scope>NUCLEOTIDE SEQUENCE [LARGE SCALE GENOMIC DNA]</scope>
    <source>
        <strain evidence="6 7">MAFF 305830</strain>
    </source>
</reference>
<dbReference type="Gene3D" id="3.40.50.300">
    <property type="entry name" value="P-loop containing nucleotide triphosphate hydrolases"/>
    <property type="match status" value="2"/>
</dbReference>
<dbReference type="PANTHER" id="PTHR19211:SF117">
    <property type="entry name" value="ATP-BINDING CASSETTE SUB-FAMILY F MEMBER 3"/>
    <property type="match status" value="1"/>
</dbReference>
<evidence type="ECO:0000256" key="2">
    <source>
        <dbReference type="ARBA" id="ARBA00022741"/>
    </source>
</evidence>
<dbReference type="PROSITE" id="PS50893">
    <property type="entry name" value="ABC_TRANSPORTER_2"/>
    <property type="match status" value="2"/>
</dbReference>
<dbReference type="CDD" id="cd03221">
    <property type="entry name" value="ABCF_EF-3"/>
    <property type="match status" value="2"/>
</dbReference>
<dbReference type="SMART" id="SM00382">
    <property type="entry name" value="AAA"/>
    <property type="match status" value="2"/>
</dbReference>
<accession>A0A0C3ABI5</accession>
<dbReference type="InterPro" id="IPR003439">
    <property type="entry name" value="ABC_transporter-like_ATP-bd"/>
</dbReference>
<keyword evidence="7" id="KW-1185">Reference proteome</keyword>
<dbReference type="InterPro" id="IPR032781">
    <property type="entry name" value="ABC_tran_Xtn"/>
</dbReference>
<keyword evidence="3" id="KW-0067">ATP-binding</keyword>
<dbReference type="AlphaFoldDB" id="A0A0C3ABI5"/>
<evidence type="ECO:0000256" key="3">
    <source>
        <dbReference type="ARBA" id="ARBA00022840"/>
    </source>
</evidence>
<dbReference type="InterPro" id="IPR027417">
    <property type="entry name" value="P-loop_NTPase"/>
</dbReference>
<dbReference type="FunFam" id="3.40.50.300:FF:001135">
    <property type="entry name" value="ABC transporter F family member 3"/>
    <property type="match status" value="1"/>
</dbReference>
<dbReference type="FunFam" id="3.40.50.300:FF:000104">
    <property type="entry name" value="ATP-binding cassette sub-family F member 3"/>
    <property type="match status" value="1"/>
</dbReference>
<feature type="domain" description="ABC transporter" evidence="5">
    <location>
        <begin position="504"/>
        <end position="719"/>
    </location>
</feature>
<organism evidence="6 7">
    <name type="scientific">Serendipita vermifera MAFF 305830</name>
    <dbReference type="NCBI Taxonomy" id="933852"/>
    <lineage>
        <taxon>Eukaryota</taxon>
        <taxon>Fungi</taxon>
        <taxon>Dikarya</taxon>
        <taxon>Basidiomycota</taxon>
        <taxon>Agaricomycotina</taxon>
        <taxon>Agaricomycetes</taxon>
        <taxon>Sebacinales</taxon>
        <taxon>Serendipitaceae</taxon>
        <taxon>Serendipita</taxon>
    </lineage>
</organism>
<dbReference type="Proteomes" id="UP000054097">
    <property type="component" value="Unassembled WGS sequence"/>
</dbReference>
<dbReference type="STRING" id="933852.A0A0C3ABI5"/>
<protein>
    <recommendedName>
        <fullName evidence="5">ABC transporter domain-containing protein</fullName>
    </recommendedName>
</protein>
<keyword evidence="4" id="KW-0175">Coiled coil</keyword>
<evidence type="ECO:0000313" key="6">
    <source>
        <dbReference type="EMBL" id="KIM22005.1"/>
    </source>
</evidence>
<feature type="domain" description="ABC transporter" evidence="5">
    <location>
        <begin position="182"/>
        <end position="445"/>
    </location>
</feature>
<dbReference type="Pfam" id="PF00005">
    <property type="entry name" value="ABC_tran"/>
    <property type="match status" value="2"/>
</dbReference>
<dbReference type="PROSITE" id="PS00211">
    <property type="entry name" value="ABC_TRANSPORTER_1"/>
    <property type="match status" value="2"/>
</dbReference>
<gene>
    <name evidence="6" type="ORF">M408DRAFT_333124</name>
</gene>
<dbReference type="GO" id="GO:0005524">
    <property type="term" value="F:ATP binding"/>
    <property type="evidence" value="ECO:0007669"/>
    <property type="project" value="UniProtKB-KW"/>
</dbReference>
<dbReference type="InterPro" id="IPR003593">
    <property type="entry name" value="AAA+_ATPase"/>
</dbReference>
<dbReference type="Pfam" id="PF12848">
    <property type="entry name" value="ABC_tran_Xtn"/>
    <property type="match status" value="1"/>
</dbReference>
<evidence type="ECO:0000259" key="5">
    <source>
        <dbReference type="PROSITE" id="PS50893"/>
    </source>
</evidence>
<keyword evidence="2" id="KW-0547">Nucleotide-binding</keyword>
<proteinExistence type="predicted"/>
<evidence type="ECO:0000256" key="4">
    <source>
        <dbReference type="SAM" id="Coils"/>
    </source>
</evidence>
<keyword evidence="1" id="KW-0677">Repeat</keyword>
<dbReference type="InterPro" id="IPR017871">
    <property type="entry name" value="ABC_transporter-like_CS"/>
</dbReference>
<name>A0A0C3ABI5_SERVB</name>
<dbReference type="SUPFAM" id="SSF52540">
    <property type="entry name" value="P-loop containing nucleoside triphosphate hydrolases"/>
    <property type="match status" value="2"/>
</dbReference>
<dbReference type="EMBL" id="KN824366">
    <property type="protein sequence ID" value="KIM22005.1"/>
    <property type="molecule type" value="Genomic_DNA"/>
</dbReference>
<dbReference type="InterPro" id="IPR050611">
    <property type="entry name" value="ABCF"/>
</dbReference>
<feature type="coiled-coil region" evidence="4">
    <location>
        <begin position="120"/>
        <end position="172"/>
    </location>
</feature>
<dbReference type="PANTHER" id="PTHR19211">
    <property type="entry name" value="ATP-BINDING TRANSPORT PROTEIN-RELATED"/>
    <property type="match status" value="1"/>
</dbReference>
<reference evidence="7" key="2">
    <citation type="submission" date="2015-01" db="EMBL/GenBank/DDBJ databases">
        <title>Evolutionary Origins and Diversification of the Mycorrhizal Mutualists.</title>
        <authorList>
            <consortium name="DOE Joint Genome Institute"/>
            <consortium name="Mycorrhizal Genomics Consortium"/>
            <person name="Kohler A."/>
            <person name="Kuo A."/>
            <person name="Nagy L.G."/>
            <person name="Floudas D."/>
            <person name="Copeland A."/>
            <person name="Barry K.W."/>
            <person name="Cichocki N."/>
            <person name="Veneault-Fourrey C."/>
            <person name="LaButti K."/>
            <person name="Lindquist E.A."/>
            <person name="Lipzen A."/>
            <person name="Lundell T."/>
            <person name="Morin E."/>
            <person name="Murat C."/>
            <person name="Riley R."/>
            <person name="Ohm R."/>
            <person name="Sun H."/>
            <person name="Tunlid A."/>
            <person name="Henrissat B."/>
            <person name="Grigoriev I.V."/>
            <person name="Hibbett D.S."/>
            <person name="Martin F."/>
        </authorList>
    </citation>
    <scope>NUCLEOTIDE SEQUENCE [LARGE SCALE GENOMIC DNA]</scope>
    <source>
        <strain evidence="7">MAFF 305830</strain>
    </source>
</reference>
<dbReference type="HOGENOM" id="CLU_000604_36_6_1"/>
<dbReference type="GO" id="GO:0016887">
    <property type="term" value="F:ATP hydrolysis activity"/>
    <property type="evidence" value="ECO:0007669"/>
    <property type="project" value="InterPro"/>
</dbReference>
<dbReference type="OrthoDB" id="2110130at2759"/>